<dbReference type="EMBL" id="QQSY01000001">
    <property type="protein sequence ID" value="RDI99334.1"/>
    <property type="molecule type" value="Genomic_DNA"/>
</dbReference>
<gene>
    <name evidence="1" type="ORF">DVT68_00255</name>
</gene>
<dbReference type="Proteomes" id="UP000254711">
    <property type="component" value="Unassembled WGS sequence"/>
</dbReference>
<evidence type="ECO:0000313" key="1">
    <source>
        <dbReference type="EMBL" id="RDI99334.1"/>
    </source>
</evidence>
<accession>A0A370K9L2</accession>
<name>A0A370K9L2_9GAMM</name>
<comment type="caution">
    <text evidence="1">The sequence shown here is derived from an EMBL/GenBank/DDBJ whole genome shotgun (WGS) entry which is preliminary data.</text>
</comment>
<reference evidence="1 2" key="1">
    <citation type="submission" date="2018-07" db="EMBL/GenBank/DDBJ databases">
        <title>Dyella solisilvae sp. nov., isolated from the pine and broad-leaved mixed forest soil.</title>
        <authorList>
            <person name="Gao Z."/>
            <person name="Qiu L."/>
        </authorList>
    </citation>
    <scope>NUCLEOTIDE SEQUENCE [LARGE SCALE GENOMIC DNA]</scope>
    <source>
        <strain evidence="1 2">DHG54</strain>
    </source>
</reference>
<proteinExistence type="predicted"/>
<dbReference type="AlphaFoldDB" id="A0A370K9L2"/>
<sequence>MIVTHQNVPHGPLLTEEALASALCAGTVNVPGIDAVAQSLIASIFIENRPELILRAAAEIHADIAIVNQLYRESVADRMHRSPAWELAMSMVLPLPDGNPNALKGNIHADWLRLDPDELRAAIPTSLLGRVSTHDIAEYSRHDAPGLAEAFACWYGVRTRSGDGLIYASDWDDFLSDLKRARTLAADPDFDMPDGGVVYRG</sequence>
<evidence type="ECO:0000313" key="2">
    <source>
        <dbReference type="Proteomes" id="UP000254711"/>
    </source>
</evidence>
<organism evidence="1 2">
    <name type="scientific">Dyella solisilvae</name>
    <dbReference type="NCBI Taxonomy" id="1920168"/>
    <lineage>
        <taxon>Bacteria</taxon>
        <taxon>Pseudomonadati</taxon>
        <taxon>Pseudomonadota</taxon>
        <taxon>Gammaproteobacteria</taxon>
        <taxon>Lysobacterales</taxon>
        <taxon>Rhodanobacteraceae</taxon>
        <taxon>Dyella</taxon>
    </lineage>
</organism>
<protein>
    <submittedName>
        <fullName evidence="1">Uncharacterized protein</fullName>
    </submittedName>
</protein>
<keyword evidence="2" id="KW-1185">Reference proteome</keyword>